<dbReference type="PANTHER" id="PTHR10314">
    <property type="entry name" value="CYSTATHIONINE BETA-SYNTHASE"/>
    <property type="match status" value="1"/>
</dbReference>
<evidence type="ECO:0000313" key="3">
    <source>
        <dbReference type="Proteomes" id="UP001165060"/>
    </source>
</evidence>
<sequence length="381" mass="40800">MAIHPSPLDLVSSPLPEHWTRLVDLTAQLPPSVQDYNASNPASPITLLGKCEFANPGMSHKDRIAKVMLQRAEARGDLVAPDGSKKTILAASSGNTGCSLALIGTLMGYEVVIITNAKCSAEKQTHIRSNGATLWLAETLPAQFPKELGVVTDYMEQERILSEAFPDKYYSVDQYNNADNMDAHKSTTGREIWEQTGGKVTHFCMSSSTGGTIQGVGSYLKEKRGDVEVVLADPEKSRLRGLLEEQRDPEAGKILLGAVEAQIKAEGGGVKVEGAGKEALTALMCPPATGKVFEFVDYAIDVNDFDAFDACRETAAAGLLVGGSAGANICASKIIAAKAATEAPREGGVTIVTLLCDHGIKYLSKIFNDDWIRKNDNRAKM</sequence>
<dbReference type="Proteomes" id="UP001165060">
    <property type="component" value="Unassembled WGS sequence"/>
</dbReference>
<dbReference type="Pfam" id="PF00291">
    <property type="entry name" value="PALP"/>
    <property type="match status" value="1"/>
</dbReference>
<dbReference type="InterPro" id="IPR050214">
    <property type="entry name" value="Cys_Synth/Cystath_Beta-Synth"/>
</dbReference>
<dbReference type="InterPro" id="IPR036052">
    <property type="entry name" value="TrpB-like_PALP_sf"/>
</dbReference>
<accession>A0ABQ6M8H4</accession>
<feature type="domain" description="Tryptophan synthase beta chain-like PALP" evidence="1">
    <location>
        <begin position="44"/>
        <end position="357"/>
    </location>
</feature>
<evidence type="ECO:0000259" key="1">
    <source>
        <dbReference type="Pfam" id="PF00291"/>
    </source>
</evidence>
<dbReference type="Gene3D" id="3.40.50.1100">
    <property type="match status" value="2"/>
</dbReference>
<evidence type="ECO:0000313" key="2">
    <source>
        <dbReference type="EMBL" id="GMI21543.1"/>
    </source>
</evidence>
<organism evidence="2 3">
    <name type="scientific">Tetraparma gracilis</name>
    <dbReference type="NCBI Taxonomy" id="2962635"/>
    <lineage>
        <taxon>Eukaryota</taxon>
        <taxon>Sar</taxon>
        <taxon>Stramenopiles</taxon>
        <taxon>Ochrophyta</taxon>
        <taxon>Bolidophyceae</taxon>
        <taxon>Parmales</taxon>
        <taxon>Triparmaceae</taxon>
        <taxon>Tetraparma</taxon>
    </lineage>
</organism>
<dbReference type="EMBL" id="BRYB01000052">
    <property type="protein sequence ID" value="GMI21543.1"/>
    <property type="molecule type" value="Genomic_DNA"/>
</dbReference>
<gene>
    <name evidence="2" type="ORF">TeGR_g3941</name>
</gene>
<reference evidence="2 3" key="1">
    <citation type="journal article" date="2023" name="Commun. Biol.">
        <title>Genome analysis of Parmales, the sister group of diatoms, reveals the evolutionary specialization of diatoms from phago-mixotrophs to photoautotrophs.</title>
        <authorList>
            <person name="Ban H."/>
            <person name="Sato S."/>
            <person name="Yoshikawa S."/>
            <person name="Yamada K."/>
            <person name="Nakamura Y."/>
            <person name="Ichinomiya M."/>
            <person name="Sato N."/>
            <person name="Blanc-Mathieu R."/>
            <person name="Endo H."/>
            <person name="Kuwata A."/>
            <person name="Ogata H."/>
        </authorList>
    </citation>
    <scope>NUCLEOTIDE SEQUENCE [LARGE SCALE GENOMIC DNA]</scope>
</reference>
<name>A0ABQ6M8H4_9STRA</name>
<dbReference type="InterPro" id="IPR001926">
    <property type="entry name" value="TrpB-like_PALP"/>
</dbReference>
<comment type="caution">
    <text evidence="2">The sequence shown here is derived from an EMBL/GenBank/DDBJ whole genome shotgun (WGS) entry which is preliminary data.</text>
</comment>
<dbReference type="SUPFAM" id="SSF53686">
    <property type="entry name" value="Tryptophan synthase beta subunit-like PLP-dependent enzymes"/>
    <property type="match status" value="1"/>
</dbReference>
<keyword evidence="3" id="KW-1185">Reference proteome</keyword>
<dbReference type="CDD" id="cd01561">
    <property type="entry name" value="CBS_like"/>
    <property type="match status" value="1"/>
</dbReference>
<proteinExistence type="predicted"/>
<protein>
    <recommendedName>
        <fullName evidence="1">Tryptophan synthase beta chain-like PALP domain-containing protein</fullName>
    </recommendedName>
</protein>